<keyword evidence="3" id="KW-1185">Reference proteome</keyword>
<gene>
    <name evidence="2" type="ORF">GGX14DRAFT_395831</name>
</gene>
<name>A0AAD6Y9J7_9AGAR</name>
<reference evidence="2" key="1">
    <citation type="submission" date="2023-03" db="EMBL/GenBank/DDBJ databases">
        <title>Massive genome expansion in bonnet fungi (Mycena s.s.) driven by repeated elements and novel gene families across ecological guilds.</title>
        <authorList>
            <consortium name="Lawrence Berkeley National Laboratory"/>
            <person name="Harder C.B."/>
            <person name="Miyauchi S."/>
            <person name="Viragh M."/>
            <person name="Kuo A."/>
            <person name="Thoen E."/>
            <person name="Andreopoulos B."/>
            <person name="Lu D."/>
            <person name="Skrede I."/>
            <person name="Drula E."/>
            <person name="Henrissat B."/>
            <person name="Morin E."/>
            <person name="Kohler A."/>
            <person name="Barry K."/>
            <person name="LaButti K."/>
            <person name="Morin E."/>
            <person name="Salamov A."/>
            <person name="Lipzen A."/>
            <person name="Mereny Z."/>
            <person name="Hegedus B."/>
            <person name="Baldrian P."/>
            <person name="Stursova M."/>
            <person name="Weitz H."/>
            <person name="Taylor A."/>
            <person name="Grigoriev I.V."/>
            <person name="Nagy L.G."/>
            <person name="Martin F."/>
            <person name="Kauserud H."/>
        </authorList>
    </citation>
    <scope>NUCLEOTIDE SEQUENCE</scope>
    <source>
        <strain evidence="2">9144</strain>
    </source>
</reference>
<sequence length="201" mass="22452">MLNYGVVACMRREEGAWDAADSLRRPRQLRHNARDAPARAARVQRDTAADGARRSAPKRATILTAGAVAACCADNLDDFGLAGSLKGAASRQQQAQAGDKTGLQLQAGWHLSLREFESRGWYRERGTRRRLTVTKRRLPVTKRQLAVTKRQLAVTSECVPDTAKVFDWRANVKIVITQIGDQWFNVTNWRHLPQIGRSGFS</sequence>
<comment type="caution">
    <text evidence="2">The sequence shown here is derived from an EMBL/GenBank/DDBJ whole genome shotgun (WGS) entry which is preliminary data.</text>
</comment>
<accession>A0AAD6Y9J7</accession>
<protein>
    <submittedName>
        <fullName evidence="2">Uncharacterized protein</fullName>
    </submittedName>
</protein>
<evidence type="ECO:0000256" key="1">
    <source>
        <dbReference type="SAM" id="MobiDB-lite"/>
    </source>
</evidence>
<feature type="region of interest" description="Disordered" evidence="1">
    <location>
        <begin position="30"/>
        <end position="55"/>
    </location>
</feature>
<dbReference type="AlphaFoldDB" id="A0AAD6Y9J7"/>
<organism evidence="2 3">
    <name type="scientific">Mycena pura</name>
    <dbReference type="NCBI Taxonomy" id="153505"/>
    <lineage>
        <taxon>Eukaryota</taxon>
        <taxon>Fungi</taxon>
        <taxon>Dikarya</taxon>
        <taxon>Basidiomycota</taxon>
        <taxon>Agaricomycotina</taxon>
        <taxon>Agaricomycetes</taxon>
        <taxon>Agaricomycetidae</taxon>
        <taxon>Agaricales</taxon>
        <taxon>Marasmiineae</taxon>
        <taxon>Mycenaceae</taxon>
        <taxon>Mycena</taxon>
    </lineage>
</organism>
<proteinExistence type="predicted"/>
<evidence type="ECO:0000313" key="2">
    <source>
        <dbReference type="EMBL" id="KAJ7208677.1"/>
    </source>
</evidence>
<evidence type="ECO:0000313" key="3">
    <source>
        <dbReference type="Proteomes" id="UP001219525"/>
    </source>
</evidence>
<feature type="compositionally biased region" description="Basic and acidic residues" evidence="1">
    <location>
        <begin position="32"/>
        <end position="53"/>
    </location>
</feature>
<dbReference type="Proteomes" id="UP001219525">
    <property type="component" value="Unassembled WGS sequence"/>
</dbReference>
<dbReference type="EMBL" id="JARJCW010000033">
    <property type="protein sequence ID" value="KAJ7208677.1"/>
    <property type="molecule type" value="Genomic_DNA"/>
</dbReference>